<reference evidence="1" key="1">
    <citation type="journal article" date="2013" name="PLoS ONE">
        <title>Identification of genes and pathways related to phenol degradation in metagenomic libraries from petroleum refinery wastewater.</title>
        <authorList>
            <person name="Silva C.C."/>
            <person name="Hayden H."/>
            <person name="Sawbridge T."/>
            <person name="Mele P."/>
            <person name="De Paula S.O."/>
            <person name="Silva L.C."/>
            <person name="Vidigal P.M."/>
            <person name="Vicentini R."/>
            <person name="Sousa M.P."/>
            <person name="Torres A.P."/>
            <person name="Santiago V.M."/>
            <person name="Oliveira V.M."/>
        </authorList>
    </citation>
    <scope>NUCLEOTIDE SEQUENCE</scope>
</reference>
<accession>R4N1C9</accession>
<organism evidence="1">
    <name type="scientific">uncultured Pseudomonadota bacterium</name>
    <dbReference type="NCBI Taxonomy" id="153809"/>
    <lineage>
        <taxon>Bacteria</taxon>
        <taxon>Pseudomonadati</taxon>
        <taxon>Pseudomonadota</taxon>
        <taxon>environmental samples</taxon>
    </lineage>
</organism>
<proteinExistence type="predicted"/>
<evidence type="ECO:0000313" key="1">
    <source>
        <dbReference type="EMBL" id="AGL33512.1"/>
    </source>
</evidence>
<dbReference type="Pfam" id="PF25209">
    <property type="entry name" value="Phage_capsid_4"/>
    <property type="match status" value="1"/>
</dbReference>
<name>R4N1C9_9PROT</name>
<sequence>MMQPAGQVEAAFPWSTEVLQESAPDAIAMLLGEEVADPHPAAASFSLKVLAGRIGSRVSNGQYLSQEPRAVALGMGSSDFAGILAAGLSPVVVRRYRAMARHLAFCGTVVVRDFRSYPVPRIDTELDLQVVGENGAVVGGMISTSGGAVAVRLSRYARALAISRPAIVNDEIDLVGAVVSSVGPTVARKEAGLVAAALEAPADLDDGQPVFGVANTVAAALDATALAEAAALLLNQPLPSGGLADLDLRHLVVAPSVYLAACKLVRDHGMEARVTVTPMVGLAAGRWYALADPEISPTVAVVRLERSKDPVRIEGHKRPEGADGAALLASAEIGAGLLGRVGIVRGGV</sequence>
<protein>
    <submittedName>
        <fullName evidence="1">Peptidase U35</fullName>
    </submittedName>
</protein>
<dbReference type="EMBL" id="KC747109">
    <property type="protein sequence ID" value="AGL33512.1"/>
    <property type="molecule type" value="Genomic_DNA"/>
</dbReference>
<dbReference type="AlphaFoldDB" id="R4N1C9"/>